<evidence type="ECO:0000313" key="2">
    <source>
        <dbReference type="EMBL" id="CAI2381208.1"/>
    </source>
</evidence>
<keyword evidence="1" id="KW-1133">Transmembrane helix</keyword>
<sequence length="216" mass="24411">MLSQRLKLLFPLQSSLCSLKFSLSKTPLRSFSTKPKSWISSPKLRLHYLFYSLALGIGVLKYLKAGFNLIEYKKIEAEASPELQKIMRKVVLEEGGLGSERLGVEEFKILERGSKCILDNYKNDLYPTVTTLPILATIGLVYQVWFFNRRGGFNNLQIFTTGLCFLAVAAIDLFSINASKGCKKVIDSSIEIHDQIIKAKKLVEEDINEPNQTKNN</sequence>
<organism evidence="2 3">
    <name type="scientific">Euplotes crassus</name>
    <dbReference type="NCBI Taxonomy" id="5936"/>
    <lineage>
        <taxon>Eukaryota</taxon>
        <taxon>Sar</taxon>
        <taxon>Alveolata</taxon>
        <taxon>Ciliophora</taxon>
        <taxon>Intramacronucleata</taxon>
        <taxon>Spirotrichea</taxon>
        <taxon>Hypotrichia</taxon>
        <taxon>Euplotida</taxon>
        <taxon>Euplotidae</taxon>
        <taxon>Moneuplotes</taxon>
    </lineage>
</organism>
<evidence type="ECO:0000256" key="1">
    <source>
        <dbReference type="SAM" id="Phobius"/>
    </source>
</evidence>
<feature type="transmembrane region" description="Helical" evidence="1">
    <location>
        <begin position="125"/>
        <end position="146"/>
    </location>
</feature>
<reference evidence="2" key="1">
    <citation type="submission" date="2023-07" db="EMBL/GenBank/DDBJ databases">
        <authorList>
            <consortium name="AG Swart"/>
            <person name="Singh M."/>
            <person name="Singh A."/>
            <person name="Seah K."/>
            <person name="Emmerich C."/>
        </authorList>
    </citation>
    <scope>NUCLEOTIDE SEQUENCE</scope>
    <source>
        <strain evidence="2">DP1</strain>
    </source>
</reference>
<protein>
    <submittedName>
        <fullName evidence="2">Uncharacterized protein</fullName>
    </submittedName>
</protein>
<keyword evidence="1" id="KW-0472">Membrane</keyword>
<accession>A0AAD1XXC0</accession>
<keyword evidence="3" id="KW-1185">Reference proteome</keyword>
<keyword evidence="1" id="KW-0812">Transmembrane</keyword>
<comment type="caution">
    <text evidence="2">The sequence shown here is derived from an EMBL/GenBank/DDBJ whole genome shotgun (WGS) entry which is preliminary data.</text>
</comment>
<dbReference type="Proteomes" id="UP001295684">
    <property type="component" value="Unassembled WGS sequence"/>
</dbReference>
<feature type="transmembrane region" description="Helical" evidence="1">
    <location>
        <begin position="48"/>
        <end position="64"/>
    </location>
</feature>
<evidence type="ECO:0000313" key="3">
    <source>
        <dbReference type="Proteomes" id="UP001295684"/>
    </source>
</evidence>
<proteinExistence type="predicted"/>
<dbReference type="EMBL" id="CAMPGE010023247">
    <property type="protein sequence ID" value="CAI2381208.1"/>
    <property type="molecule type" value="Genomic_DNA"/>
</dbReference>
<name>A0AAD1XXC0_EUPCR</name>
<dbReference type="AlphaFoldDB" id="A0AAD1XXC0"/>
<feature type="transmembrane region" description="Helical" evidence="1">
    <location>
        <begin position="158"/>
        <end position="176"/>
    </location>
</feature>
<gene>
    <name evidence="2" type="ORF">ECRASSUSDP1_LOCUS22657</name>
</gene>